<protein>
    <submittedName>
        <fullName evidence="1">10311_t:CDS:1</fullName>
    </submittedName>
</protein>
<sequence>HTIPASTYQQAHTSKHIPVGTYQQAHTSKHIPASAYQQVHTSKHIPASTYQQAHTSKHQQAPAIASNKQLSDHLVEIHDLGDIISQEFEKVEGFANNEDKS</sequence>
<dbReference type="Proteomes" id="UP000789366">
    <property type="component" value="Unassembled WGS sequence"/>
</dbReference>
<evidence type="ECO:0000313" key="2">
    <source>
        <dbReference type="Proteomes" id="UP000789366"/>
    </source>
</evidence>
<accession>A0ACA9LZN2</accession>
<dbReference type="EMBL" id="CAJVPW010005792">
    <property type="protein sequence ID" value="CAG8560424.1"/>
    <property type="molecule type" value="Genomic_DNA"/>
</dbReference>
<proteinExistence type="predicted"/>
<keyword evidence="2" id="KW-1185">Reference proteome</keyword>
<evidence type="ECO:0000313" key="1">
    <source>
        <dbReference type="EMBL" id="CAG8560424.1"/>
    </source>
</evidence>
<name>A0ACA9LZN2_9GLOM</name>
<feature type="non-terminal residue" evidence="1">
    <location>
        <position position="1"/>
    </location>
</feature>
<organism evidence="1 2">
    <name type="scientific">Cetraspora pellucida</name>
    <dbReference type="NCBI Taxonomy" id="1433469"/>
    <lineage>
        <taxon>Eukaryota</taxon>
        <taxon>Fungi</taxon>
        <taxon>Fungi incertae sedis</taxon>
        <taxon>Mucoromycota</taxon>
        <taxon>Glomeromycotina</taxon>
        <taxon>Glomeromycetes</taxon>
        <taxon>Diversisporales</taxon>
        <taxon>Gigasporaceae</taxon>
        <taxon>Cetraspora</taxon>
    </lineage>
</organism>
<comment type="caution">
    <text evidence="1">The sequence shown here is derived from an EMBL/GenBank/DDBJ whole genome shotgun (WGS) entry which is preliminary data.</text>
</comment>
<gene>
    <name evidence="1" type="ORF">SPELUC_LOCUS5582</name>
</gene>
<reference evidence="1" key="1">
    <citation type="submission" date="2021-06" db="EMBL/GenBank/DDBJ databases">
        <authorList>
            <person name="Kallberg Y."/>
            <person name="Tangrot J."/>
            <person name="Rosling A."/>
        </authorList>
    </citation>
    <scope>NUCLEOTIDE SEQUENCE</scope>
    <source>
        <strain evidence="1">28 12/20/2015</strain>
    </source>
</reference>